<dbReference type="EMBL" id="LN824141">
    <property type="protein sequence ID" value="CEP78508.1"/>
    <property type="molecule type" value="Genomic_DNA"/>
</dbReference>
<dbReference type="PANTHER" id="PTHR31209">
    <property type="entry name" value="COFACTOR-INDEPENDENT PHOSPHOGLYCERATE MUTASE"/>
    <property type="match status" value="1"/>
</dbReference>
<dbReference type="NCBIfam" id="NF003160">
    <property type="entry name" value="PRK04135.1"/>
    <property type="match status" value="1"/>
</dbReference>
<dbReference type="PATRIC" id="fig|1006576.9.peg.1207"/>
<evidence type="ECO:0000256" key="1">
    <source>
        <dbReference type="ARBA" id="ARBA00000370"/>
    </source>
</evidence>
<protein>
    <recommendedName>
        <fullName evidence="6">Probable 2,3-bisphosphoglycerate-independent phosphoglycerate mutase</fullName>
        <shortName evidence="6">BPG-independent PGAM</shortName>
        <shortName evidence="6">Phosphoglyceromutase</shortName>
        <shortName evidence="6">aPGAM</shortName>
        <ecNumber evidence="6">5.4.2.12</ecNumber>
    </recommendedName>
</protein>
<dbReference type="EC" id="5.4.2.12" evidence="6"/>
<reference evidence="9" key="1">
    <citation type="submission" date="2014-11" db="EMBL/GenBank/DDBJ databases">
        <authorList>
            <person name="Wibberg D."/>
        </authorList>
    </citation>
    <scope>NUCLEOTIDE SEQUENCE [LARGE SCALE GENOMIC DNA]</scope>
    <source>
        <strain evidence="9">L3</strain>
    </source>
</reference>
<dbReference type="PIRSF" id="PIRSF006392">
    <property type="entry name" value="IPGAM_arch"/>
    <property type="match status" value="1"/>
</dbReference>
<gene>
    <name evidence="6 8" type="primary">apgM</name>
    <name evidence="8" type="ORF">DTL3_1207</name>
</gene>
<keyword evidence="4 6" id="KW-0324">Glycolysis</keyword>
<dbReference type="NCBIfam" id="TIGR00306">
    <property type="entry name" value="apgM"/>
    <property type="match status" value="1"/>
</dbReference>
<evidence type="ECO:0000313" key="8">
    <source>
        <dbReference type="EMBL" id="CEP78508.1"/>
    </source>
</evidence>
<comment type="function">
    <text evidence="2 6">Catalyzes the interconversion of 2-phosphoglycerate and 3-phosphoglycerate.</text>
</comment>
<name>A0A0C7NZ02_DEFTU</name>
<feature type="domain" description="Metalloenzyme" evidence="7">
    <location>
        <begin position="20"/>
        <end position="392"/>
    </location>
</feature>
<dbReference type="InterPro" id="IPR017850">
    <property type="entry name" value="Alkaline_phosphatase_core_sf"/>
</dbReference>
<dbReference type="AlphaFoldDB" id="A0A0C7NZ02"/>
<dbReference type="Proteomes" id="UP000032809">
    <property type="component" value="Chromosome I"/>
</dbReference>
<sequence>MISFDRQNIIKDLSIKTDSKIVLLVMDGVGDLPNEEGKTPLKAANKPIMDSLAKESELGQSIAVFQGITPGSGPGHLSLFGYDPLKYQIGRGILEALGLDVEVGPKDVVARANFATIKNGVIIDRRAGRPASEESKKIVELLSEKIKQIDDVKITFYPGKEHRFVVKFSGEGLFDEVSDADPQKEGHPMEWAKSLNPDSEKMAKIANKLLKEIGEVLKDQPKMNFALLRGFSKHPKLPTFKEIYKLDAAAIATYPMYRGLAKLVGMQIIKTGETIEDEIETLKANWNKYDFFFVHVKKTDSYGEDGNFNEKVKVIENTDRVLKDILALKPDVLIITGDHSTPAPMKSHSWHPVPVLINSKFVRKGLSNVFDEFECARGVLGTISALDLLPLALAHAGKLEKYGA</sequence>
<accession>A0A0C7NZ02</accession>
<comment type="catalytic activity">
    <reaction evidence="1 6">
        <text>(2R)-2-phosphoglycerate = (2R)-3-phosphoglycerate</text>
        <dbReference type="Rhea" id="RHEA:15901"/>
        <dbReference type="ChEBI" id="CHEBI:58272"/>
        <dbReference type="ChEBI" id="CHEBI:58289"/>
        <dbReference type="EC" id="5.4.2.12"/>
    </reaction>
</comment>
<evidence type="ECO:0000256" key="2">
    <source>
        <dbReference type="ARBA" id="ARBA00002315"/>
    </source>
</evidence>
<comment type="similarity">
    <text evidence="3 6">Belongs to the BPG-independent phosphoglycerate mutase family. A-PGAM subfamily.</text>
</comment>
<dbReference type="Gene3D" id="3.40.720.10">
    <property type="entry name" value="Alkaline Phosphatase, subunit A"/>
    <property type="match status" value="2"/>
</dbReference>
<dbReference type="InterPro" id="IPR006124">
    <property type="entry name" value="Metalloenzyme"/>
</dbReference>
<keyword evidence="9" id="KW-1185">Reference proteome</keyword>
<evidence type="ECO:0000256" key="4">
    <source>
        <dbReference type="ARBA" id="ARBA00023152"/>
    </source>
</evidence>
<dbReference type="SUPFAM" id="SSF53649">
    <property type="entry name" value="Alkaline phosphatase-like"/>
    <property type="match status" value="1"/>
</dbReference>
<dbReference type="InterPro" id="IPR023665">
    <property type="entry name" value="ApgAM_prokaryotes"/>
</dbReference>
<dbReference type="OrthoDB" id="9804453at2"/>
<evidence type="ECO:0000259" key="7">
    <source>
        <dbReference type="Pfam" id="PF01676"/>
    </source>
</evidence>
<dbReference type="CDD" id="cd16011">
    <property type="entry name" value="iPGM_like"/>
    <property type="match status" value="1"/>
</dbReference>
<dbReference type="Pfam" id="PF01676">
    <property type="entry name" value="Metalloenzyme"/>
    <property type="match status" value="1"/>
</dbReference>
<evidence type="ECO:0000313" key="9">
    <source>
        <dbReference type="Proteomes" id="UP000032809"/>
    </source>
</evidence>
<dbReference type="UniPathway" id="UPA00109">
    <property type="reaction ID" value="UER00186"/>
</dbReference>
<evidence type="ECO:0000256" key="6">
    <source>
        <dbReference type="HAMAP-Rule" id="MF_01402"/>
    </source>
</evidence>
<evidence type="ECO:0000256" key="5">
    <source>
        <dbReference type="ARBA" id="ARBA00023235"/>
    </source>
</evidence>
<dbReference type="HAMAP" id="MF_01402_B">
    <property type="entry name" value="ApgM_B"/>
    <property type="match status" value="1"/>
</dbReference>
<keyword evidence="5 6" id="KW-0413">Isomerase</keyword>
<comment type="pathway">
    <text evidence="6">Carbohydrate degradation; glycolysis; pyruvate from D-glyceraldehyde 3-phosphate: step 3/5.</text>
</comment>
<dbReference type="KEGG" id="dtn:DTL3_1207"/>
<dbReference type="GO" id="GO:0046872">
    <property type="term" value="F:metal ion binding"/>
    <property type="evidence" value="ECO:0007669"/>
    <property type="project" value="InterPro"/>
</dbReference>
<dbReference type="STRING" id="1006576.DTL3_1207"/>
<dbReference type="GO" id="GO:0004619">
    <property type="term" value="F:phosphoglycerate mutase activity"/>
    <property type="evidence" value="ECO:0007669"/>
    <property type="project" value="UniProtKB-UniRule"/>
</dbReference>
<evidence type="ECO:0000256" key="3">
    <source>
        <dbReference type="ARBA" id="ARBA00005524"/>
    </source>
</evidence>
<proteinExistence type="inferred from homology"/>
<dbReference type="HOGENOM" id="CLU_034906_2_0_0"/>
<dbReference type="GO" id="GO:0006096">
    <property type="term" value="P:glycolytic process"/>
    <property type="evidence" value="ECO:0007669"/>
    <property type="project" value="UniProtKB-UniRule"/>
</dbReference>
<organism evidence="8 9">
    <name type="scientific">Defluviitoga tunisiensis</name>
    <dbReference type="NCBI Taxonomy" id="1006576"/>
    <lineage>
        <taxon>Bacteria</taxon>
        <taxon>Thermotogati</taxon>
        <taxon>Thermotogota</taxon>
        <taxon>Thermotogae</taxon>
        <taxon>Petrotogales</taxon>
        <taxon>Petrotogaceae</taxon>
        <taxon>Defluviitoga</taxon>
    </lineage>
</organism>
<dbReference type="Pfam" id="PF10143">
    <property type="entry name" value="PhosphMutase"/>
    <property type="match status" value="1"/>
</dbReference>
<dbReference type="InterPro" id="IPR004456">
    <property type="entry name" value="Pglycerate_mutase_ApgM"/>
</dbReference>
<dbReference type="PANTHER" id="PTHR31209:SF0">
    <property type="entry name" value="METALLOENZYME DOMAIN-CONTAINING PROTEIN"/>
    <property type="match status" value="1"/>
</dbReference>